<evidence type="ECO:0000256" key="1">
    <source>
        <dbReference type="SAM" id="MobiDB-lite"/>
    </source>
</evidence>
<dbReference type="AlphaFoldDB" id="A0A8K0I904"/>
<feature type="compositionally biased region" description="Low complexity" evidence="1">
    <location>
        <begin position="42"/>
        <end position="55"/>
    </location>
</feature>
<gene>
    <name evidence="2" type="ORF">COCNU_05G001890</name>
</gene>
<evidence type="ECO:0000313" key="2">
    <source>
        <dbReference type="EMBL" id="KAG1341960.1"/>
    </source>
</evidence>
<organism evidence="2 3">
    <name type="scientific">Cocos nucifera</name>
    <name type="common">Coconut palm</name>
    <dbReference type="NCBI Taxonomy" id="13894"/>
    <lineage>
        <taxon>Eukaryota</taxon>
        <taxon>Viridiplantae</taxon>
        <taxon>Streptophyta</taxon>
        <taxon>Embryophyta</taxon>
        <taxon>Tracheophyta</taxon>
        <taxon>Spermatophyta</taxon>
        <taxon>Magnoliopsida</taxon>
        <taxon>Liliopsida</taxon>
        <taxon>Arecaceae</taxon>
        <taxon>Arecoideae</taxon>
        <taxon>Cocoseae</taxon>
        <taxon>Attaleinae</taxon>
        <taxon>Cocos</taxon>
    </lineage>
</organism>
<reference evidence="2" key="1">
    <citation type="journal article" date="2017" name="Gigascience">
        <title>The genome draft of coconut (Cocos nucifera).</title>
        <authorList>
            <person name="Xiao Y."/>
            <person name="Xu P."/>
            <person name="Fan H."/>
            <person name="Baudouin L."/>
            <person name="Xia W."/>
            <person name="Bocs S."/>
            <person name="Xu J."/>
            <person name="Li Q."/>
            <person name="Guo A."/>
            <person name="Zhou L."/>
            <person name="Li J."/>
            <person name="Wu Y."/>
            <person name="Ma Z."/>
            <person name="Armero A."/>
            <person name="Issali A.E."/>
            <person name="Liu N."/>
            <person name="Peng M."/>
            <person name="Yang Y."/>
        </authorList>
    </citation>
    <scope>NUCLEOTIDE SEQUENCE</scope>
    <source>
        <tissue evidence="2">Spear leaf of Hainan Tall coconut</tissue>
    </source>
</reference>
<feature type="region of interest" description="Disordered" evidence="1">
    <location>
        <begin position="1"/>
        <end position="107"/>
    </location>
</feature>
<reference evidence="2" key="2">
    <citation type="submission" date="2019-07" db="EMBL/GenBank/DDBJ databases">
        <authorList>
            <person name="Yang Y."/>
            <person name="Bocs S."/>
            <person name="Baudouin L."/>
        </authorList>
    </citation>
    <scope>NUCLEOTIDE SEQUENCE</scope>
    <source>
        <tissue evidence="2">Spear leaf of Hainan Tall coconut</tissue>
    </source>
</reference>
<sequence>MEHRRPSPARVTAGSERRHHQITVAAPSSAHAPSRRPDPHATARSGRATTAGSGSMHREEERRPCTISPAPLRMPPRRIGMWPSSDRHSIVGSAARTSPPLDRTSTRASSCWKGKIQPIFPASFASMVDSRCTCTPSNRPWKIASARVIARKWPPYARIGGRFVKLGLQA</sequence>
<name>A0A8K0I904_COCNU</name>
<comment type="caution">
    <text evidence="2">The sequence shown here is derived from an EMBL/GenBank/DDBJ whole genome shotgun (WGS) entry which is preliminary data.</text>
</comment>
<evidence type="ECO:0000313" key="3">
    <source>
        <dbReference type="Proteomes" id="UP000797356"/>
    </source>
</evidence>
<protein>
    <submittedName>
        <fullName evidence="2">Uncharacterized protein</fullName>
    </submittedName>
</protein>
<accession>A0A8K0I904</accession>
<keyword evidence="3" id="KW-1185">Reference proteome</keyword>
<dbReference type="EMBL" id="CM017876">
    <property type="protein sequence ID" value="KAG1341960.1"/>
    <property type="molecule type" value="Genomic_DNA"/>
</dbReference>
<proteinExistence type="predicted"/>
<dbReference type="Proteomes" id="UP000797356">
    <property type="component" value="Chromosome 5"/>
</dbReference>